<comment type="caution">
    <text evidence="3">The sequence shown here is derived from an EMBL/GenBank/DDBJ whole genome shotgun (WGS) entry which is preliminary data.</text>
</comment>
<gene>
    <name evidence="3" type="ORF">JMJ35_003406</name>
</gene>
<feature type="compositionally biased region" description="Polar residues" evidence="1">
    <location>
        <begin position="235"/>
        <end position="254"/>
    </location>
</feature>
<dbReference type="PANTHER" id="PTHR38117">
    <property type="entry name" value="NACHT AND WD40 DOMAIN PROTEIN"/>
    <property type="match status" value="1"/>
</dbReference>
<evidence type="ECO:0000313" key="3">
    <source>
        <dbReference type="EMBL" id="KAK0513684.1"/>
    </source>
</evidence>
<dbReference type="EMBL" id="JAFEKC020000006">
    <property type="protein sequence ID" value="KAK0513684.1"/>
    <property type="molecule type" value="Genomic_DNA"/>
</dbReference>
<dbReference type="AlphaFoldDB" id="A0AA39R4J6"/>
<feature type="region of interest" description="Disordered" evidence="1">
    <location>
        <begin position="193"/>
        <end position="260"/>
    </location>
</feature>
<reference evidence="3" key="1">
    <citation type="submission" date="2023-03" db="EMBL/GenBank/DDBJ databases">
        <title>Complete genome of Cladonia borealis.</title>
        <authorList>
            <person name="Park H."/>
        </authorList>
    </citation>
    <scope>NUCLEOTIDE SEQUENCE</scope>
    <source>
        <strain evidence="3">ANT050790</strain>
    </source>
</reference>
<dbReference type="Proteomes" id="UP001166286">
    <property type="component" value="Unassembled WGS sequence"/>
</dbReference>
<evidence type="ECO:0000259" key="2">
    <source>
        <dbReference type="Pfam" id="PF23155"/>
    </source>
</evidence>
<sequence>MSKRTTFTTVTALPAGISRQTVLETLHDHFAMIDLNPLVTERHPIKPPRDATAEEFHCKWYAVTDKVNYVPGLYSGSVTFNGCFHDLPDGLQTHIYAPMGLNMKGRWTVGGTLPGEPIQPVEMGLGVPKQGLWLREDVDMKCNFAMVKFVKGTTKKAHGALVQRLVERSQLIEAQVHNNDLAAQLSLRESYPPDYPSQITSSYENTTYPPANTTYSSPTSPPLGSSYSDRHSYTDRNSVASQGTAYGSENQNHFNAIVPDPRSPYVAPLRPKAHDQFPNWAPRAPSPPHFAVELPGHESKGSKELDSTIRYA</sequence>
<feature type="domain" description="DUF7053" evidence="2">
    <location>
        <begin position="2"/>
        <end position="170"/>
    </location>
</feature>
<proteinExistence type="predicted"/>
<name>A0AA39R4J6_9LECA</name>
<dbReference type="InterPro" id="IPR055481">
    <property type="entry name" value="DUF7053"/>
</dbReference>
<dbReference type="Pfam" id="PF23155">
    <property type="entry name" value="DUF7053"/>
    <property type="match status" value="1"/>
</dbReference>
<accession>A0AA39R4J6</accession>
<feature type="region of interest" description="Disordered" evidence="1">
    <location>
        <begin position="276"/>
        <end position="312"/>
    </location>
</feature>
<feature type="compositionally biased region" description="Polar residues" evidence="1">
    <location>
        <begin position="197"/>
        <end position="227"/>
    </location>
</feature>
<feature type="compositionally biased region" description="Basic and acidic residues" evidence="1">
    <location>
        <begin position="295"/>
        <end position="312"/>
    </location>
</feature>
<dbReference type="PANTHER" id="PTHR38117:SF2">
    <property type="entry name" value="NACHT AND WD40 DOMAIN PROTEIN"/>
    <property type="match status" value="1"/>
</dbReference>
<organism evidence="3 4">
    <name type="scientific">Cladonia borealis</name>
    <dbReference type="NCBI Taxonomy" id="184061"/>
    <lineage>
        <taxon>Eukaryota</taxon>
        <taxon>Fungi</taxon>
        <taxon>Dikarya</taxon>
        <taxon>Ascomycota</taxon>
        <taxon>Pezizomycotina</taxon>
        <taxon>Lecanoromycetes</taxon>
        <taxon>OSLEUM clade</taxon>
        <taxon>Lecanoromycetidae</taxon>
        <taxon>Lecanorales</taxon>
        <taxon>Lecanorineae</taxon>
        <taxon>Cladoniaceae</taxon>
        <taxon>Cladonia</taxon>
    </lineage>
</organism>
<protein>
    <recommendedName>
        <fullName evidence="2">DUF7053 domain-containing protein</fullName>
    </recommendedName>
</protein>
<keyword evidence="4" id="KW-1185">Reference proteome</keyword>
<evidence type="ECO:0000313" key="4">
    <source>
        <dbReference type="Proteomes" id="UP001166286"/>
    </source>
</evidence>
<evidence type="ECO:0000256" key="1">
    <source>
        <dbReference type="SAM" id="MobiDB-lite"/>
    </source>
</evidence>